<evidence type="ECO:0000313" key="1">
    <source>
        <dbReference type="EMBL" id="QFG09434.1"/>
    </source>
</evidence>
<protein>
    <submittedName>
        <fullName evidence="1">Uncharacterized protein</fullName>
    </submittedName>
</protein>
<dbReference type="KEGG" id="vg:60325617"/>
<dbReference type="GeneID" id="60325617"/>
<reference evidence="1 2" key="1">
    <citation type="submission" date="2019-07" db="EMBL/GenBank/DDBJ databases">
        <authorList>
            <person name="Divens A.M."/>
            <person name="Garlena R.A."/>
            <person name="Russell D.A."/>
            <person name="Pope W.H."/>
            <person name="Jacobs-Sera D."/>
            <person name="Hatfull G.F."/>
        </authorList>
    </citation>
    <scope>NUCLEOTIDE SEQUENCE [LARGE SCALE GENOMIC DNA]</scope>
</reference>
<dbReference type="Proteomes" id="UP000326803">
    <property type="component" value="Segment"/>
</dbReference>
<sequence length="107" mass="11895">MANPARRAATEIRLRRELNDALRERNTARNEVEAGRQVISAQGEQINLLQINVGHYANEYAEADAAHRAALADLAEAYRELAAARLDLFNERAHVPVFVEPDGDSSE</sequence>
<accession>A0A5J6TH50</accession>
<keyword evidence="2" id="KW-1185">Reference proteome</keyword>
<evidence type="ECO:0000313" key="2">
    <source>
        <dbReference type="Proteomes" id="UP000326803"/>
    </source>
</evidence>
<name>A0A5J6TH50_9CAUD</name>
<organism evidence="1 2">
    <name type="scientific">Mycobacterium phage Yuna</name>
    <dbReference type="NCBI Taxonomy" id="2599885"/>
    <lineage>
        <taxon>Viruses</taxon>
        <taxon>Duplodnaviria</taxon>
        <taxon>Heunggongvirae</taxon>
        <taxon>Uroviricota</taxon>
        <taxon>Caudoviricetes</taxon>
        <taxon>Weiservirinae</taxon>
        <taxon>Anayavirus</taxon>
        <taxon>Anayavirus yuna</taxon>
    </lineage>
</organism>
<dbReference type="RefSeq" id="YP_009954130.1">
    <property type="nucleotide sequence ID" value="NC_051629.1"/>
</dbReference>
<proteinExistence type="predicted"/>
<gene>
    <name evidence="1" type="primary">52</name>
    <name evidence="1" type="ORF">PBI_YUNA_52</name>
</gene>
<dbReference type="EMBL" id="MN234176">
    <property type="protein sequence ID" value="QFG09434.1"/>
    <property type="molecule type" value="Genomic_DNA"/>
</dbReference>